<keyword evidence="15" id="KW-1185">Reference proteome</keyword>
<dbReference type="InterPro" id="IPR027417">
    <property type="entry name" value="P-loop_NTPase"/>
</dbReference>
<protein>
    <submittedName>
        <fullName evidence="14">Multidrug resistance-associated protein</fullName>
    </submittedName>
</protein>
<evidence type="ECO:0000256" key="10">
    <source>
        <dbReference type="ARBA" id="ARBA00023180"/>
    </source>
</evidence>
<evidence type="ECO:0000259" key="13">
    <source>
        <dbReference type="PROSITE" id="PS50929"/>
    </source>
</evidence>
<dbReference type="SUPFAM" id="SSF90123">
    <property type="entry name" value="ABC transporter transmembrane region"/>
    <property type="match status" value="2"/>
</dbReference>
<dbReference type="GO" id="GO:0005524">
    <property type="term" value="F:ATP binding"/>
    <property type="evidence" value="ECO:0007669"/>
    <property type="project" value="UniProtKB-KW"/>
</dbReference>
<name>A0A8G1RPP9_9EURO</name>
<dbReference type="InterPro" id="IPR003593">
    <property type="entry name" value="AAA+_ATPase"/>
</dbReference>
<evidence type="ECO:0000256" key="4">
    <source>
        <dbReference type="ARBA" id="ARBA00022475"/>
    </source>
</evidence>
<feature type="domain" description="ABC transmembrane type-1" evidence="13">
    <location>
        <begin position="915"/>
        <end position="1192"/>
    </location>
</feature>
<dbReference type="PANTHER" id="PTHR24223">
    <property type="entry name" value="ATP-BINDING CASSETTE SUB-FAMILY C"/>
    <property type="match status" value="1"/>
</dbReference>
<evidence type="ECO:0000256" key="6">
    <source>
        <dbReference type="ARBA" id="ARBA00022741"/>
    </source>
</evidence>
<dbReference type="Proteomes" id="UP000249789">
    <property type="component" value="Unassembled WGS sequence"/>
</dbReference>
<proteinExistence type="inferred from homology"/>
<dbReference type="InterPro" id="IPR044746">
    <property type="entry name" value="ABCC_6TM_D1"/>
</dbReference>
<feature type="domain" description="ABC transporter" evidence="12">
    <location>
        <begin position="1230"/>
        <end position="1471"/>
    </location>
</feature>
<dbReference type="GeneID" id="63860510"/>
<dbReference type="PROSITE" id="PS50929">
    <property type="entry name" value="ABC_TM1F"/>
    <property type="match status" value="2"/>
</dbReference>
<evidence type="ECO:0000256" key="11">
    <source>
        <dbReference type="SAM" id="Phobius"/>
    </source>
</evidence>
<dbReference type="InterPro" id="IPR011527">
    <property type="entry name" value="ABC1_TM_dom"/>
</dbReference>
<evidence type="ECO:0000313" key="14">
    <source>
        <dbReference type="EMBL" id="RAK75670.1"/>
    </source>
</evidence>
<evidence type="ECO:0000259" key="12">
    <source>
        <dbReference type="PROSITE" id="PS50893"/>
    </source>
</evidence>
<dbReference type="Gene3D" id="3.40.50.300">
    <property type="entry name" value="P-loop containing nucleotide triphosphate hydrolases"/>
    <property type="match status" value="2"/>
</dbReference>
<keyword evidence="3" id="KW-0813">Transport</keyword>
<feature type="transmembrane region" description="Helical" evidence="11">
    <location>
        <begin position="163"/>
        <end position="181"/>
    </location>
</feature>
<sequence length="1474" mass="160265">MSSTTATSATDLCGDSLFGPVIRPGCRGGFDFTALFEAAILTIAPAACFLLLSPFRIFQLYKQSPKVISSSLRLPILSLAAILAAIQIPLLALVATEHAPQKHTFLAGAILELLAALVLVAVVDLEHVRSIRPSFIVTAYLFTTLLFDITRVRTSWLLSGSRSYSACLSASLAIKLVLLVLENIDKRKWLIPSEKAKSGESVSGPFSRGLFTWLNRLLRNGYSIILTGDALPTIHEKLQSRDLSSRFAESWAGCNQSRKNALFLAVIRCLRWEIVGIAFPRLCVVGFSIAQPFLVGKIVTVLERTDSLARDMAYGLIGATAIVFVGVAVFTASYQHLGYRATTMLRGGLMALTYEHMMNLPLGTTDESSAMSLMGTDIEMLAEYFLSTVCETWANVLQLGLATWLLQTQVGVVCIAPFVVVILFTAASFGMGNAVTARQKTWLQATEKRVNFTSAILGSIRNAKFLGLSEIMGTMIDALREEELTISKRFRRIQTIRVCMVNLPSIVGQLATFAAYGIVAAVNGSGGFHVSQAITSLSLVNLLVNPLQQLLLAIPDTFASLGCLHRIQDFLRQPSRVEKRKLARLLSSPATSSRSRSGIELSALSSPITGSLSKQATMHMSLENVRFGWKSSPLDKSGVTLNFEQSDRGNLVTIVGPVGSGKSTFLKGLAGETPVLDGKLVISHPDIAFCEQMPWLANASIRDNIVGDSGSSSFDERWYHTILKACAINLDIGRMPAEDRTLVGSKGAKLSGGQRQRIAIARALYSRKRIACFDDVFSGLDNVTSQQVFTNVFGPDGLLRQVGCTVFLATHNTQHLPQSDFIIVLGNDGEVLEQGTYSQLRSHMGGYINKLDLSTGQLGDLGAAYTVQSQSELTTTTADTGNASDSCDGNRQTTDTSVYKYYFSSLGWLRVATFMFLLTVNSAVGGFLYIWVERWSSSNDSASGSRSGYWLGIYAALAAVEAGSLALAIFWTWVIIVPAASKHLHSTVLRACMSAPLSYLSNVETGALVTRFSQDMRLVDMILPRGFISLGFQLFSALAQGAITIASLPYIAAALPFLIALLGLLQRFYLRTSRQLRLLEIELKSPLYTHFIESLSGVTTIRAFSWTPVAVSRMLAMLDTAQKPYYLLLCIQRWLSLVLNLIVAALTVIMVGIAVGVRDHVNPGLLGIALVLMVELGRVLSEVIQNWTLLETSLGAIARIKSFSEDTPTEEDPTLEAHEPPVGWPSCGQIEFADTSIAYGTSESAAAVLSDIRLQFRGGEKIGLCGRTGSGKSSLALSLLRLNEVVSGQILIDGQDISLISRSSIRHRISSLSQEPFLFPGTIRQNADPLNAATDADIVDALRSVGVWDALAAHHKSYSHDEEVLGVKLDDSILSEGQKQLFCLARALLRKSKILILDEPTSSLDKEADARVQKLIRELFQDCTVIMVAHRIHTLLDFDQVVVLDSGRVVEVGHPRGLARRPDGAFAKLLAFEV</sequence>
<keyword evidence="4" id="KW-1003">Cell membrane</keyword>
<dbReference type="OrthoDB" id="6500128at2759"/>
<dbReference type="PROSITE" id="PS50893">
    <property type="entry name" value="ABC_TRANSPORTER_2"/>
    <property type="match status" value="2"/>
</dbReference>
<dbReference type="EMBL" id="KZ824655">
    <property type="protein sequence ID" value="RAK75670.1"/>
    <property type="molecule type" value="Genomic_DNA"/>
</dbReference>
<keyword evidence="9 11" id="KW-0472">Membrane</keyword>
<feature type="transmembrane region" description="Helical" evidence="11">
    <location>
        <begin position="410"/>
        <end position="430"/>
    </location>
</feature>
<evidence type="ECO:0000256" key="8">
    <source>
        <dbReference type="ARBA" id="ARBA00022989"/>
    </source>
</evidence>
<evidence type="ECO:0000256" key="7">
    <source>
        <dbReference type="ARBA" id="ARBA00022840"/>
    </source>
</evidence>
<feature type="transmembrane region" description="Helical" evidence="11">
    <location>
        <begin position="1049"/>
        <end position="1070"/>
    </location>
</feature>
<gene>
    <name evidence="14" type="ORF">BO72DRAFT_432768</name>
</gene>
<dbReference type="Pfam" id="PF00005">
    <property type="entry name" value="ABC_tran"/>
    <property type="match status" value="2"/>
</dbReference>
<dbReference type="InterPro" id="IPR003439">
    <property type="entry name" value="ABC_transporter-like_ATP-bd"/>
</dbReference>
<dbReference type="GO" id="GO:0005886">
    <property type="term" value="C:plasma membrane"/>
    <property type="evidence" value="ECO:0007669"/>
    <property type="project" value="UniProtKB-SubCell"/>
</dbReference>
<keyword evidence="10" id="KW-0325">Glycoprotein</keyword>
<feature type="domain" description="ABC transporter" evidence="12">
    <location>
        <begin position="620"/>
        <end position="853"/>
    </location>
</feature>
<dbReference type="InterPro" id="IPR056227">
    <property type="entry name" value="TMD0_ABC"/>
</dbReference>
<dbReference type="RefSeq" id="XP_040799680.1">
    <property type="nucleotide sequence ID" value="XM_040943177.1"/>
</dbReference>
<feature type="transmembrane region" description="Helical" evidence="11">
    <location>
        <begin position="1134"/>
        <end position="1155"/>
    </location>
</feature>
<keyword evidence="8 11" id="KW-1133">Transmembrane helix</keyword>
<keyword evidence="6" id="KW-0547">Nucleotide-binding</keyword>
<dbReference type="InterPro" id="IPR044726">
    <property type="entry name" value="ABCC_6TM_D2"/>
</dbReference>
<accession>A0A8G1RPP9</accession>
<feature type="transmembrane region" description="Helical" evidence="11">
    <location>
        <begin position="135"/>
        <end position="151"/>
    </location>
</feature>
<evidence type="ECO:0000256" key="5">
    <source>
        <dbReference type="ARBA" id="ARBA00022692"/>
    </source>
</evidence>
<dbReference type="VEuPathDB" id="FungiDB:BO72DRAFT_432768"/>
<dbReference type="FunFam" id="1.20.1560.10:FF:000055">
    <property type="entry name" value="ABC multidrug transporter (Eurofung)"/>
    <property type="match status" value="1"/>
</dbReference>
<dbReference type="Pfam" id="PF00664">
    <property type="entry name" value="ABC_membrane"/>
    <property type="match status" value="2"/>
</dbReference>
<feature type="transmembrane region" description="Helical" evidence="11">
    <location>
        <begin position="908"/>
        <end position="931"/>
    </location>
</feature>
<dbReference type="InterPro" id="IPR017871">
    <property type="entry name" value="ABC_transporter-like_CS"/>
</dbReference>
<dbReference type="CDD" id="cd03244">
    <property type="entry name" value="ABCC_MRP_domain2"/>
    <property type="match status" value="1"/>
</dbReference>
<dbReference type="GO" id="GO:0140359">
    <property type="term" value="F:ABC-type transporter activity"/>
    <property type="evidence" value="ECO:0007669"/>
    <property type="project" value="InterPro"/>
</dbReference>
<organism evidence="14 15">
    <name type="scientific">Aspergillus fijiensis CBS 313.89</name>
    <dbReference type="NCBI Taxonomy" id="1448319"/>
    <lineage>
        <taxon>Eukaryota</taxon>
        <taxon>Fungi</taxon>
        <taxon>Dikarya</taxon>
        <taxon>Ascomycota</taxon>
        <taxon>Pezizomycotina</taxon>
        <taxon>Eurotiomycetes</taxon>
        <taxon>Eurotiomycetidae</taxon>
        <taxon>Eurotiales</taxon>
        <taxon>Aspergillaceae</taxon>
        <taxon>Aspergillus</taxon>
    </lineage>
</organism>
<feature type="transmembrane region" description="Helical" evidence="11">
    <location>
        <begin position="74"/>
        <end position="93"/>
    </location>
</feature>
<dbReference type="FunFam" id="1.20.1560.10:FF:000066">
    <property type="entry name" value="ABC multidrug transporter (Eurofung)"/>
    <property type="match status" value="1"/>
</dbReference>
<dbReference type="GO" id="GO:0016887">
    <property type="term" value="F:ATP hydrolysis activity"/>
    <property type="evidence" value="ECO:0007669"/>
    <property type="project" value="InterPro"/>
</dbReference>
<dbReference type="PROSITE" id="PS00211">
    <property type="entry name" value="ABC_TRANSPORTER_1"/>
    <property type="match status" value="1"/>
</dbReference>
<feature type="transmembrane region" description="Helical" evidence="11">
    <location>
        <begin position="313"/>
        <end position="334"/>
    </location>
</feature>
<dbReference type="PANTHER" id="PTHR24223:SF399">
    <property type="entry name" value="ABC TRANSPORTER ATNG"/>
    <property type="match status" value="1"/>
</dbReference>
<dbReference type="Pfam" id="PF24357">
    <property type="entry name" value="TMD0_ABC"/>
    <property type="match status" value="1"/>
</dbReference>
<feature type="domain" description="ABC transmembrane type-1" evidence="13">
    <location>
        <begin position="282"/>
        <end position="556"/>
    </location>
</feature>
<evidence type="ECO:0000256" key="1">
    <source>
        <dbReference type="ARBA" id="ARBA00004651"/>
    </source>
</evidence>
<reference evidence="14 15" key="1">
    <citation type="submission" date="2018-02" db="EMBL/GenBank/DDBJ databases">
        <title>The genomes of Aspergillus section Nigri reveals drivers in fungal speciation.</title>
        <authorList>
            <consortium name="DOE Joint Genome Institute"/>
            <person name="Vesth T.C."/>
            <person name="Nybo J."/>
            <person name="Theobald S."/>
            <person name="Brandl J."/>
            <person name="Frisvad J.C."/>
            <person name="Nielsen K.F."/>
            <person name="Lyhne E.K."/>
            <person name="Kogle M.E."/>
            <person name="Kuo A."/>
            <person name="Riley R."/>
            <person name="Clum A."/>
            <person name="Nolan M."/>
            <person name="Lipzen A."/>
            <person name="Salamov A."/>
            <person name="Henrissat B."/>
            <person name="Wiebenga A."/>
            <person name="De vries R.P."/>
            <person name="Grigoriev I.V."/>
            <person name="Mortensen U.H."/>
            <person name="Andersen M.R."/>
            <person name="Baker S.E."/>
        </authorList>
    </citation>
    <scope>NUCLEOTIDE SEQUENCE [LARGE SCALE GENOMIC DNA]</scope>
    <source>
        <strain evidence="14 15">CBS 313.89</strain>
    </source>
</reference>
<dbReference type="SMART" id="SM00382">
    <property type="entry name" value="AAA"/>
    <property type="match status" value="2"/>
</dbReference>
<dbReference type="FunFam" id="3.40.50.300:FF:000838">
    <property type="entry name" value="ABC multidrug transporter (Eurofung)"/>
    <property type="match status" value="1"/>
</dbReference>
<keyword evidence="5 11" id="KW-0812">Transmembrane</keyword>
<dbReference type="CDD" id="cd18580">
    <property type="entry name" value="ABC_6TM_ABCC_D2"/>
    <property type="match status" value="1"/>
</dbReference>
<dbReference type="InterPro" id="IPR036640">
    <property type="entry name" value="ABC1_TM_sf"/>
</dbReference>
<dbReference type="CDD" id="cd18579">
    <property type="entry name" value="ABC_6TM_ABCC_D1"/>
    <property type="match status" value="1"/>
</dbReference>
<evidence type="ECO:0000256" key="3">
    <source>
        <dbReference type="ARBA" id="ARBA00022448"/>
    </source>
</evidence>
<keyword evidence="7" id="KW-0067">ATP-binding</keyword>
<feature type="transmembrane region" description="Helical" evidence="11">
    <location>
        <begin position="32"/>
        <end position="53"/>
    </location>
</feature>
<dbReference type="SUPFAM" id="SSF52540">
    <property type="entry name" value="P-loop containing nucleoside triphosphate hydrolases"/>
    <property type="match status" value="2"/>
</dbReference>
<evidence type="ECO:0000256" key="2">
    <source>
        <dbReference type="ARBA" id="ARBA00009726"/>
    </source>
</evidence>
<dbReference type="InterPro" id="IPR050173">
    <property type="entry name" value="ABC_transporter_C-like"/>
</dbReference>
<comment type="similarity">
    <text evidence="2">Belongs to the ABC transporter superfamily. ABCC family. Conjugate transporter (TC 3.A.1.208) subfamily.</text>
</comment>
<evidence type="ECO:0000256" key="9">
    <source>
        <dbReference type="ARBA" id="ARBA00023136"/>
    </source>
</evidence>
<dbReference type="Gene3D" id="1.20.1560.10">
    <property type="entry name" value="ABC transporter type 1, transmembrane domain"/>
    <property type="match status" value="2"/>
</dbReference>
<comment type="subcellular location">
    <subcellularLocation>
        <location evidence="1">Cell membrane</location>
        <topology evidence="1">Multi-pass membrane protein</topology>
    </subcellularLocation>
</comment>
<feature type="transmembrane region" description="Helical" evidence="11">
    <location>
        <begin position="951"/>
        <end position="976"/>
    </location>
</feature>
<evidence type="ECO:0000313" key="15">
    <source>
        <dbReference type="Proteomes" id="UP000249789"/>
    </source>
</evidence>
<feature type="transmembrane region" description="Helical" evidence="11">
    <location>
        <begin position="105"/>
        <end position="123"/>
    </location>
</feature>